<feature type="domain" description="DUF4142" evidence="3">
    <location>
        <begin position="73"/>
        <end position="209"/>
    </location>
</feature>
<evidence type="ECO:0000256" key="2">
    <source>
        <dbReference type="SAM" id="SignalP"/>
    </source>
</evidence>
<feature type="compositionally biased region" description="Low complexity" evidence="1">
    <location>
        <begin position="19"/>
        <end position="35"/>
    </location>
</feature>
<keyword evidence="5" id="KW-1185">Reference proteome</keyword>
<gene>
    <name evidence="4" type="ORF">I8E28_15455</name>
</gene>
<protein>
    <submittedName>
        <fullName evidence="4">DUF4142 domain-containing protein</fullName>
    </submittedName>
</protein>
<dbReference type="RefSeq" id="WP_200788956.1">
    <property type="nucleotide sequence ID" value="NZ_JAEDAO010000001.1"/>
</dbReference>
<dbReference type="Pfam" id="PF13628">
    <property type="entry name" value="DUF4142"/>
    <property type="match status" value="1"/>
</dbReference>
<comment type="caution">
    <text evidence="4">The sequence shown here is derived from an EMBL/GenBank/DDBJ whole genome shotgun (WGS) entry which is preliminary data.</text>
</comment>
<accession>A0A934USZ3</accession>
<feature type="region of interest" description="Disordered" evidence="1">
    <location>
        <begin position="19"/>
        <end position="77"/>
    </location>
</feature>
<organism evidence="4 5">
    <name type="scientific">Ramlibacter algicola</name>
    <dbReference type="NCBI Taxonomy" id="2795217"/>
    <lineage>
        <taxon>Bacteria</taxon>
        <taxon>Pseudomonadati</taxon>
        <taxon>Pseudomonadota</taxon>
        <taxon>Betaproteobacteria</taxon>
        <taxon>Burkholderiales</taxon>
        <taxon>Comamonadaceae</taxon>
        <taxon>Ramlibacter</taxon>
    </lineage>
</organism>
<proteinExistence type="predicted"/>
<evidence type="ECO:0000313" key="5">
    <source>
        <dbReference type="Proteomes" id="UP000617041"/>
    </source>
</evidence>
<feature type="signal peptide" evidence="2">
    <location>
        <begin position="1"/>
        <end position="23"/>
    </location>
</feature>
<evidence type="ECO:0000259" key="3">
    <source>
        <dbReference type="Pfam" id="PF13628"/>
    </source>
</evidence>
<evidence type="ECO:0000313" key="4">
    <source>
        <dbReference type="EMBL" id="MBK0393997.1"/>
    </source>
</evidence>
<dbReference type="AlphaFoldDB" id="A0A934USZ3"/>
<dbReference type="PANTHER" id="PTHR38593:SF1">
    <property type="entry name" value="BLR2558 PROTEIN"/>
    <property type="match status" value="1"/>
</dbReference>
<dbReference type="Proteomes" id="UP000617041">
    <property type="component" value="Unassembled WGS sequence"/>
</dbReference>
<keyword evidence="2" id="KW-0732">Signal</keyword>
<sequence length="247" mass="25545">MRIHHPLSAVAIAMALSVGAAQAQSQPAAPQAQSSGSGGAGSSMTGGRSAPAAQKGEGTQQRETRKDDKLASSDRKFVEKAAGSGMFEVQVSQLATSRAGSPDVKSFAGMLVDHHTKANDELVQLANAKGVELPAAPPRAMRNEIDKLGKKNGQEFDKDYVQNVGIKAHEKDIKEFEKASKDLKDPELKAWATKTLPQLKEHLAAAQKLKAGGDNAAMGAGKAHDTGNHSGASTKTGGGNGANKSGS</sequence>
<feature type="chain" id="PRO_5036820368" evidence="2">
    <location>
        <begin position="24"/>
        <end position="247"/>
    </location>
</feature>
<reference evidence="4" key="1">
    <citation type="submission" date="2020-12" db="EMBL/GenBank/DDBJ databases">
        <title>Ramlibacter sp. nov., isolated from a freshwater alga, Cryptomonas.</title>
        <authorList>
            <person name="Kim H.M."/>
            <person name="Jeon C.O."/>
        </authorList>
    </citation>
    <scope>NUCLEOTIDE SEQUENCE</scope>
    <source>
        <strain evidence="4">CrO1</strain>
    </source>
</reference>
<feature type="compositionally biased region" description="Basic and acidic residues" evidence="1">
    <location>
        <begin position="60"/>
        <end position="77"/>
    </location>
</feature>
<dbReference type="PANTHER" id="PTHR38593">
    <property type="entry name" value="BLR2558 PROTEIN"/>
    <property type="match status" value="1"/>
</dbReference>
<dbReference type="Gene3D" id="1.20.1260.10">
    <property type="match status" value="1"/>
</dbReference>
<dbReference type="InterPro" id="IPR012347">
    <property type="entry name" value="Ferritin-like"/>
</dbReference>
<feature type="region of interest" description="Disordered" evidence="1">
    <location>
        <begin position="214"/>
        <end position="247"/>
    </location>
</feature>
<dbReference type="EMBL" id="JAEDAO010000001">
    <property type="protein sequence ID" value="MBK0393997.1"/>
    <property type="molecule type" value="Genomic_DNA"/>
</dbReference>
<name>A0A934USZ3_9BURK</name>
<evidence type="ECO:0000256" key="1">
    <source>
        <dbReference type="SAM" id="MobiDB-lite"/>
    </source>
</evidence>
<dbReference type="InterPro" id="IPR025419">
    <property type="entry name" value="DUF4142"/>
</dbReference>